<dbReference type="EC" id="3.5.4.26" evidence="13"/>
<name>F2IAW6_FLUTR</name>
<evidence type="ECO:0000259" key="17">
    <source>
        <dbReference type="PROSITE" id="PS51747"/>
    </source>
</evidence>
<comment type="similarity">
    <text evidence="4 13">In the N-terminal section; belongs to the cytidine and deoxycytidylate deaminase family.</text>
</comment>
<dbReference type="OrthoDB" id="9800865at2"/>
<gene>
    <name evidence="18" type="ordered locus">Fluta_3318</name>
</gene>
<keyword evidence="9 13" id="KW-0862">Zinc</keyword>
<dbReference type="InterPro" id="IPR002734">
    <property type="entry name" value="RibDG_C"/>
</dbReference>
<feature type="binding site" evidence="15">
    <location>
        <position position="212"/>
    </location>
    <ligand>
        <name>substrate</name>
    </ligand>
</feature>
<feature type="domain" description="CMP/dCMP-type deaminase" evidence="17">
    <location>
        <begin position="2"/>
        <end position="126"/>
    </location>
</feature>
<comment type="similarity">
    <text evidence="5 13">In the C-terminal section; belongs to the HTP reductase family.</text>
</comment>
<dbReference type="KEGG" id="fte:Fluta_3318"/>
<evidence type="ECO:0000256" key="9">
    <source>
        <dbReference type="ARBA" id="ARBA00022833"/>
    </source>
</evidence>
<feature type="active site" description="Proton donor" evidence="14">
    <location>
        <position position="53"/>
    </location>
</feature>
<evidence type="ECO:0000256" key="12">
    <source>
        <dbReference type="ARBA" id="ARBA00023268"/>
    </source>
</evidence>
<evidence type="ECO:0000256" key="11">
    <source>
        <dbReference type="ARBA" id="ARBA00023002"/>
    </source>
</evidence>
<evidence type="ECO:0000313" key="19">
    <source>
        <dbReference type="Proteomes" id="UP000007463"/>
    </source>
</evidence>
<proteinExistence type="inferred from homology"/>
<feature type="binding site" evidence="15">
    <location>
        <position position="208"/>
    </location>
    <ligand>
        <name>NADP(+)</name>
        <dbReference type="ChEBI" id="CHEBI:58349"/>
    </ligand>
</feature>
<dbReference type="EC" id="1.1.1.193" evidence="13"/>
<dbReference type="HOGENOM" id="CLU_036590_1_1_10"/>
<feature type="binding site" evidence="15">
    <location>
        <position position="178"/>
    </location>
    <ligand>
        <name>NADP(+)</name>
        <dbReference type="ChEBI" id="CHEBI:58349"/>
    </ligand>
</feature>
<dbReference type="eggNOG" id="COG1985">
    <property type="taxonomic scope" value="Bacteria"/>
</dbReference>
<dbReference type="InterPro" id="IPR004794">
    <property type="entry name" value="Eubact_RibD"/>
</dbReference>
<evidence type="ECO:0000256" key="7">
    <source>
        <dbReference type="ARBA" id="ARBA00022723"/>
    </source>
</evidence>
<dbReference type="STRING" id="755732.Fluta_3318"/>
<protein>
    <recommendedName>
        <fullName evidence="13">Riboflavin biosynthesis protein RibD</fullName>
    </recommendedName>
    <domain>
        <recommendedName>
            <fullName evidence="13">Diaminohydroxyphosphoribosylaminopyrimidine deaminase</fullName>
            <shortName evidence="13">DRAP deaminase</shortName>
            <ecNumber evidence="13">3.5.4.26</ecNumber>
        </recommendedName>
        <alternativeName>
            <fullName evidence="13">Riboflavin-specific deaminase</fullName>
        </alternativeName>
    </domain>
    <domain>
        <recommendedName>
            <fullName evidence="13">5-amino-6-(5-phosphoribosylamino)uracil reductase</fullName>
            <ecNumber evidence="13">1.1.1.193</ecNumber>
        </recommendedName>
        <alternativeName>
            <fullName evidence="13">HTP reductase</fullName>
        </alternativeName>
    </domain>
</protein>
<comment type="pathway">
    <text evidence="2 13">Cofactor biosynthesis; riboflavin biosynthesis; 5-amino-6-(D-ribitylamino)uracil from GTP: step 2/4.</text>
</comment>
<organism evidence="18 19">
    <name type="scientific">Fluviicola taffensis (strain DSM 16823 / NCIMB 13979 / RW262)</name>
    <dbReference type="NCBI Taxonomy" id="755732"/>
    <lineage>
        <taxon>Bacteria</taxon>
        <taxon>Pseudomonadati</taxon>
        <taxon>Bacteroidota</taxon>
        <taxon>Flavobacteriia</taxon>
        <taxon>Flavobacteriales</taxon>
        <taxon>Crocinitomicaceae</taxon>
        <taxon>Fluviicola</taxon>
    </lineage>
</organism>
<evidence type="ECO:0000256" key="1">
    <source>
        <dbReference type="ARBA" id="ARBA00002151"/>
    </source>
</evidence>
<dbReference type="Gene3D" id="3.40.140.10">
    <property type="entry name" value="Cytidine Deaminase, domain 2"/>
    <property type="match status" value="1"/>
</dbReference>
<dbReference type="SUPFAM" id="SSF53597">
    <property type="entry name" value="Dihydrofolate reductase-like"/>
    <property type="match status" value="1"/>
</dbReference>
<feature type="binding site" evidence="15">
    <location>
        <position position="288"/>
    </location>
    <ligand>
        <name>substrate</name>
    </ligand>
</feature>
<comment type="cofactor">
    <cofactor evidence="13 16">
        <name>Zn(2+)</name>
        <dbReference type="ChEBI" id="CHEBI:29105"/>
    </cofactor>
    <text evidence="13 16">Binds 1 zinc ion.</text>
</comment>
<evidence type="ECO:0000256" key="3">
    <source>
        <dbReference type="ARBA" id="ARBA00004910"/>
    </source>
</evidence>
<dbReference type="InterPro" id="IPR016192">
    <property type="entry name" value="APOBEC/CMP_deaminase_Zn-bd"/>
</dbReference>
<dbReference type="Pfam" id="PF01872">
    <property type="entry name" value="RibD_C"/>
    <property type="match status" value="1"/>
</dbReference>
<dbReference type="InterPro" id="IPR024072">
    <property type="entry name" value="DHFR-like_dom_sf"/>
</dbReference>
<evidence type="ECO:0000256" key="16">
    <source>
        <dbReference type="PIRSR" id="PIRSR006769-3"/>
    </source>
</evidence>
<dbReference type="CDD" id="cd01284">
    <property type="entry name" value="Riboflavin_deaminase-reductase"/>
    <property type="match status" value="1"/>
</dbReference>
<dbReference type="PIRSF" id="PIRSF006769">
    <property type="entry name" value="RibD"/>
    <property type="match status" value="1"/>
</dbReference>
<feature type="binding site" evidence="16">
    <location>
        <position position="51"/>
    </location>
    <ligand>
        <name>Zn(2+)</name>
        <dbReference type="ChEBI" id="CHEBI:29105"/>
        <note>catalytic</note>
    </ligand>
</feature>
<comment type="pathway">
    <text evidence="3 13">Cofactor biosynthesis; riboflavin biosynthesis; 5-amino-6-(D-ribitylamino)uracil from GTP: step 3/4.</text>
</comment>
<keyword evidence="11 13" id="KW-0560">Oxidoreductase</keyword>
<accession>F2IAW6</accession>
<feature type="binding site" evidence="15">
    <location>
        <position position="215"/>
    </location>
    <ligand>
        <name>substrate</name>
    </ligand>
</feature>
<dbReference type="PANTHER" id="PTHR38011:SF7">
    <property type="entry name" value="2,5-DIAMINO-6-RIBOSYLAMINO-4(3H)-PYRIMIDINONE 5'-PHOSPHATE REDUCTASE"/>
    <property type="match status" value="1"/>
</dbReference>
<comment type="catalytic activity">
    <reaction evidence="13">
        <text>5-amino-6-(5-phospho-D-ribitylamino)uracil + NADP(+) = 5-amino-6-(5-phospho-D-ribosylamino)uracil + NADPH + H(+)</text>
        <dbReference type="Rhea" id="RHEA:17845"/>
        <dbReference type="ChEBI" id="CHEBI:15378"/>
        <dbReference type="ChEBI" id="CHEBI:57783"/>
        <dbReference type="ChEBI" id="CHEBI:58349"/>
        <dbReference type="ChEBI" id="CHEBI:58421"/>
        <dbReference type="ChEBI" id="CHEBI:58453"/>
        <dbReference type="EC" id="1.1.1.193"/>
    </reaction>
</comment>
<dbReference type="Proteomes" id="UP000007463">
    <property type="component" value="Chromosome"/>
</dbReference>
<evidence type="ECO:0000256" key="4">
    <source>
        <dbReference type="ARBA" id="ARBA00005259"/>
    </source>
</evidence>
<feature type="binding site" evidence="16">
    <location>
        <position position="87"/>
    </location>
    <ligand>
        <name>Zn(2+)</name>
        <dbReference type="ChEBI" id="CHEBI:29105"/>
        <note>catalytic</note>
    </ligand>
</feature>
<evidence type="ECO:0000313" key="18">
    <source>
        <dbReference type="EMBL" id="AEA45290.1"/>
    </source>
</evidence>
<feature type="binding site" evidence="16">
    <location>
        <position position="78"/>
    </location>
    <ligand>
        <name>Zn(2+)</name>
        <dbReference type="ChEBI" id="CHEBI:29105"/>
        <note>catalytic</note>
    </ligand>
</feature>
<keyword evidence="10 13" id="KW-0521">NADP</keyword>
<keyword evidence="19" id="KW-1185">Reference proteome</keyword>
<dbReference type="RefSeq" id="WP_013688057.1">
    <property type="nucleotide sequence ID" value="NC_015321.1"/>
</dbReference>
<keyword evidence="6 13" id="KW-0686">Riboflavin biosynthesis</keyword>
<feature type="binding site" evidence="15">
    <location>
        <position position="192"/>
    </location>
    <ligand>
        <name>substrate</name>
    </ligand>
</feature>
<dbReference type="GO" id="GO:0008270">
    <property type="term" value="F:zinc ion binding"/>
    <property type="evidence" value="ECO:0007669"/>
    <property type="project" value="InterPro"/>
</dbReference>
<dbReference type="InterPro" id="IPR002125">
    <property type="entry name" value="CMP_dCMP_dom"/>
</dbReference>
<evidence type="ECO:0000256" key="13">
    <source>
        <dbReference type="PIRNR" id="PIRNR006769"/>
    </source>
</evidence>
<comment type="catalytic activity">
    <reaction evidence="13">
        <text>2,5-diamino-6-hydroxy-4-(5-phosphoribosylamino)-pyrimidine + H2O + H(+) = 5-amino-6-(5-phospho-D-ribosylamino)uracil + NH4(+)</text>
        <dbReference type="Rhea" id="RHEA:21868"/>
        <dbReference type="ChEBI" id="CHEBI:15377"/>
        <dbReference type="ChEBI" id="CHEBI:15378"/>
        <dbReference type="ChEBI" id="CHEBI:28938"/>
        <dbReference type="ChEBI" id="CHEBI:58453"/>
        <dbReference type="ChEBI" id="CHEBI:58614"/>
        <dbReference type="EC" id="3.5.4.26"/>
    </reaction>
</comment>
<evidence type="ECO:0000256" key="8">
    <source>
        <dbReference type="ARBA" id="ARBA00022801"/>
    </source>
</evidence>
<dbReference type="Pfam" id="PF00383">
    <property type="entry name" value="dCMP_cyt_deam_1"/>
    <property type="match status" value="1"/>
</dbReference>
<reference evidence="18 19" key="1">
    <citation type="journal article" date="2011" name="Stand. Genomic Sci.">
        <title>Complete genome sequence of the gliding freshwater bacterium Fluviicola taffensis type strain (RW262).</title>
        <authorList>
            <person name="Woyke T."/>
            <person name="Chertkov O."/>
            <person name="Lapidus A."/>
            <person name="Nolan M."/>
            <person name="Lucas S."/>
            <person name="Del Rio T.G."/>
            <person name="Tice H."/>
            <person name="Cheng J.F."/>
            <person name="Tapia R."/>
            <person name="Han C."/>
            <person name="Goodwin L."/>
            <person name="Pitluck S."/>
            <person name="Liolios K."/>
            <person name="Pagani I."/>
            <person name="Ivanova N."/>
            <person name="Huntemann M."/>
            <person name="Mavromatis K."/>
            <person name="Mikhailova N."/>
            <person name="Pati A."/>
            <person name="Chen A."/>
            <person name="Palaniappan K."/>
            <person name="Land M."/>
            <person name="Hauser L."/>
            <person name="Brambilla E.M."/>
            <person name="Rohde M."/>
            <person name="Mwirichia R."/>
            <person name="Sikorski J."/>
            <person name="Tindall B.J."/>
            <person name="Goker M."/>
            <person name="Bristow J."/>
            <person name="Eisen J.A."/>
            <person name="Markowitz V."/>
            <person name="Hugenholtz P."/>
            <person name="Klenk H.P."/>
            <person name="Kyrpides N.C."/>
        </authorList>
    </citation>
    <scope>NUCLEOTIDE SEQUENCE [LARGE SCALE GENOMIC DNA]</scope>
    <source>
        <strain evidence="19">DSM 16823 / RW262 / RW262</strain>
    </source>
</reference>
<dbReference type="PANTHER" id="PTHR38011">
    <property type="entry name" value="DIHYDROFOLATE REDUCTASE FAMILY PROTEIN (AFU_ORTHOLOGUE AFUA_8G06820)"/>
    <property type="match status" value="1"/>
</dbReference>
<dbReference type="InterPro" id="IPR050765">
    <property type="entry name" value="Riboflavin_Biosynth_HTPR"/>
</dbReference>
<feature type="binding site" evidence="15">
    <location>
        <position position="204"/>
    </location>
    <ligand>
        <name>NADP(+)</name>
        <dbReference type="ChEBI" id="CHEBI:58349"/>
    </ligand>
</feature>
<dbReference type="PROSITE" id="PS51747">
    <property type="entry name" value="CYT_DCMP_DEAMINASES_2"/>
    <property type="match status" value="1"/>
</dbReference>
<feature type="binding site" evidence="15">
    <location>
        <position position="157"/>
    </location>
    <ligand>
        <name>NADP(+)</name>
        <dbReference type="ChEBI" id="CHEBI:58349"/>
    </ligand>
</feature>
<dbReference type="Gene3D" id="3.40.430.10">
    <property type="entry name" value="Dihydrofolate Reductase, subunit A"/>
    <property type="match status" value="1"/>
</dbReference>
<dbReference type="GO" id="GO:0008703">
    <property type="term" value="F:5-amino-6-(5-phosphoribosylamino)uracil reductase activity"/>
    <property type="evidence" value="ECO:0007669"/>
    <property type="project" value="UniProtKB-EC"/>
</dbReference>
<evidence type="ECO:0000256" key="14">
    <source>
        <dbReference type="PIRSR" id="PIRSR006769-1"/>
    </source>
</evidence>
<dbReference type="FunFam" id="3.40.140.10:FF:000025">
    <property type="entry name" value="Riboflavin biosynthesis protein RibD"/>
    <property type="match status" value="1"/>
</dbReference>
<evidence type="ECO:0000256" key="10">
    <source>
        <dbReference type="ARBA" id="ARBA00022857"/>
    </source>
</evidence>
<evidence type="ECO:0000256" key="5">
    <source>
        <dbReference type="ARBA" id="ARBA00007417"/>
    </source>
</evidence>
<dbReference type="AlphaFoldDB" id="F2IAW6"/>
<dbReference type="UniPathway" id="UPA00275">
    <property type="reaction ID" value="UER00401"/>
</dbReference>
<dbReference type="GO" id="GO:0008835">
    <property type="term" value="F:diaminohydroxyphosphoribosylaminopyrimidine deaminase activity"/>
    <property type="evidence" value="ECO:0007669"/>
    <property type="project" value="UniProtKB-EC"/>
</dbReference>
<keyword evidence="7 13" id="KW-0479">Metal-binding</keyword>
<dbReference type="EMBL" id="CP002542">
    <property type="protein sequence ID" value="AEA45290.1"/>
    <property type="molecule type" value="Genomic_DNA"/>
</dbReference>
<evidence type="ECO:0000256" key="6">
    <source>
        <dbReference type="ARBA" id="ARBA00022619"/>
    </source>
</evidence>
<evidence type="ECO:0000256" key="15">
    <source>
        <dbReference type="PIRSR" id="PIRSR006769-2"/>
    </source>
</evidence>
<comment type="function">
    <text evidence="1 13">Converts 2,5-diamino-6-(ribosylamino)-4(3h)-pyrimidinone 5'-phosphate into 5-amino-6-(ribosylamino)-2,4(1h,3h)-pyrimidinedione 5'-phosphate.</text>
</comment>
<dbReference type="PROSITE" id="PS00903">
    <property type="entry name" value="CYT_DCMP_DEAMINASES_1"/>
    <property type="match status" value="1"/>
</dbReference>
<sequence length="347" mass="38902">MNLDEKYMLRALQLAKSGGISVAPNPLVGAVIVHNQQIIGEGYHQKYGEAHAEVNAVNSVKDKSLLSESTIYVTLEPCSHFGKTPPCADLLVHSQFKRVVIAQIDPFSEVAGRGIEKLKNAGIQVDCGILESEAKELNKRFITFHTKKRPFITLKWAQTKDGFIDRDRSQDKEIGINWISQPETQVITHQMRSTEQAILVGWKTIQNDNPSLTTRVFTGPNPIRIIIDPNLKAPKNATIFTDGLKTVVFNKTEEKTINSIQYVRLESIDSKSILRKLHELQINSVIIEGGAFTLTQFIDSSNWDEALIIVGENQFKTGIKAPILPQIPYKSIQFGKDKINYFKNSAF</sequence>
<evidence type="ECO:0000256" key="2">
    <source>
        <dbReference type="ARBA" id="ARBA00004882"/>
    </source>
</evidence>
<dbReference type="InterPro" id="IPR016193">
    <property type="entry name" value="Cytidine_deaminase-like"/>
</dbReference>
<dbReference type="GO" id="GO:0009231">
    <property type="term" value="P:riboflavin biosynthetic process"/>
    <property type="evidence" value="ECO:0007669"/>
    <property type="project" value="UniProtKB-UniPathway"/>
</dbReference>
<dbReference type="NCBIfam" id="TIGR00326">
    <property type="entry name" value="eubact_ribD"/>
    <property type="match status" value="1"/>
</dbReference>
<keyword evidence="12" id="KW-0511">Multifunctional enzyme</keyword>
<keyword evidence="8 13" id="KW-0378">Hydrolase</keyword>
<dbReference type="eggNOG" id="COG0117">
    <property type="taxonomic scope" value="Bacteria"/>
</dbReference>
<reference evidence="19" key="2">
    <citation type="submission" date="2011-02" db="EMBL/GenBank/DDBJ databases">
        <title>The complete genome of Fluviicola taffensis DSM 16823.</title>
        <authorList>
            <consortium name="US DOE Joint Genome Institute (JGI-PGF)"/>
            <person name="Lucas S."/>
            <person name="Copeland A."/>
            <person name="Lapidus A."/>
            <person name="Bruce D."/>
            <person name="Goodwin L."/>
            <person name="Pitluck S."/>
            <person name="Kyrpides N."/>
            <person name="Mavromatis K."/>
            <person name="Ivanova N."/>
            <person name="Mikhailova N."/>
            <person name="Pagani I."/>
            <person name="Chertkov O."/>
            <person name="Detter J.C."/>
            <person name="Han C."/>
            <person name="Tapia R."/>
            <person name="Land M."/>
            <person name="Hauser L."/>
            <person name="Markowitz V."/>
            <person name="Cheng J.-F."/>
            <person name="Hugenholtz P."/>
            <person name="Woyke T."/>
            <person name="Wu D."/>
            <person name="Tindall B."/>
            <person name="Pomrenke H.G."/>
            <person name="Brambilla E."/>
            <person name="Klenk H.-P."/>
            <person name="Eisen J.A."/>
        </authorList>
    </citation>
    <scope>NUCLEOTIDE SEQUENCE [LARGE SCALE GENOMIC DNA]</scope>
    <source>
        <strain evidence="19">DSM 16823 / RW262 / RW262</strain>
    </source>
</reference>
<dbReference type="SUPFAM" id="SSF53927">
    <property type="entry name" value="Cytidine deaminase-like"/>
    <property type="match status" value="1"/>
</dbReference>